<evidence type="ECO:0000256" key="2">
    <source>
        <dbReference type="ARBA" id="ARBA00005393"/>
    </source>
</evidence>
<dbReference type="Pfam" id="PF05161">
    <property type="entry name" value="MOFRL"/>
    <property type="match status" value="1"/>
</dbReference>
<dbReference type="Gene3D" id="3.40.1480.10">
    <property type="entry name" value="MOFRL domain"/>
    <property type="match status" value="1"/>
</dbReference>
<evidence type="ECO:0000259" key="9">
    <source>
        <dbReference type="Pfam" id="PF05161"/>
    </source>
</evidence>
<evidence type="ECO:0000313" key="12">
    <source>
        <dbReference type="Proteomes" id="UP000648918"/>
    </source>
</evidence>
<dbReference type="Pfam" id="PF13660">
    <property type="entry name" value="DUF4147"/>
    <property type="match status" value="1"/>
</dbReference>
<dbReference type="PANTHER" id="PTHR12227">
    <property type="entry name" value="GLYCERATE KINASE"/>
    <property type="match status" value="1"/>
</dbReference>
<sequence length="504" mass="52661">SMSLREHALSLFRSAVGTVQPAAMLKKTVKLQGGRCPQLLVKGQAFPVKRDLYLVGFGKAVLGMAAAAEEILGDYLVQGIISVPLGIQESLQQAGMQEMLLKPHSKIQVIEGAKNNLPDAEALKGAAAIQKLAKGLTVDDLLLVLISGGGSALLPAPIPPILLEEKERLTKALASRGAAIQELNIVRKTLSLLKGGGLAQLAHPAQVVSLILSDVIGDPLDIIASGPTAASSHSIQDCLQILTKYNLLHSLPKSVETVLSSSPTKPTALEDYSHVCNVIIGSNTLALDEAKRQAEGLGYATLILSAAVCGEVGHVATLYCQLIRLVCLGFAGLGDAALSGEVRANLLQLAADIGMPGLNLTEFLQALQGLGYDRPICILAGGETTVQLEGAGKGGRNQELALRVGLGLHRAQAVETSSPPGRCEIIFLSGGTDGQDGPTEAAGAFCSPELVGEALQEGLDVEAFLSNNDSYTFFSQFQDGHHLLMTGLTGTNVMDIQAILIRAM</sequence>
<evidence type="ECO:0000256" key="5">
    <source>
        <dbReference type="ARBA" id="ARBA00022679"/>
    </source>
</evidence>
<gene>
    <name evidence="11" type="primary">Glyctk</name>
    <name evidence="11" type="ORF">HALSEN_R00496</name>
</gene>
<dbReference type="GO" id="GO:0005524">
    <property type="term" value="F:ATP binding"/>
    <property type="evidence" value="ECO:0007669"/>
    <property type="project" value="UniProtKB-KW"/>
</dbReference>
<dbReference type="EMBL" id="WBNJ01000206">
    <property type="protein sequence ID" value="NXD82390.1"/>
    <property type="molecule type" value="Genomic_DNA"/>
</dbReference>
<dbReference type="Proteomes" id="UP000648918">
    <property type="component" value="Unassembled WGS sequence"/>
</dbReference>
<dbReference type="EC" id="2.7.1.31" evidence="3"/>
<dbReference type="Gene3D" id="3.40.50.10180">
    <property type="entry name" value="Glycerate kinase, MOFRL-like N-terminal domain"/>
    <property type="match status" value="1"/>
</dbReference>
<keyword evidence="7 11" id="KW-0418">Kinase</keyword>
<comment type="similarity">
    <text evidence="2">Belongs to the glycerate kinase type-2 family.</text>
</comment>
<dbReference type="OrthoDB" id="44918at2759"/>
<dbReference type="InterPro" id="IPR039760">
    <property type="entry name" value="MOFRL_protein"/>
</dbReference>
<dbReference type="PANTHER" id="PTHR12227:SF0">
    <property type="entry name" value="GLYCERATE KINASE"/>
    <property type="match status" value="1"/>
</dbReference>
<evidence type="ECO:0000256" key="8">
    <source>
        <dbReference type="ARBA" id="ARBA00022840"/>
    </source>
</evidence>
<dbReference type="GO" id="GO:0008887">
    <property type="term" value="F:glycerate kinase activity"/>
    <property type="evidence" value="ECO:0007669"/>
    <property type="project" value="UniProtKB-EC"/>
</dbReference>
<dbReference type="AlphaFoldDB" id="A0A851ZDF0"/>
<evidence type="ECO:0000256" key="1">
    <source>
        <dbReference type="ARBA" id="ARBA00000694"/>
    </source>
</evidence>
<keyword evidence="6" id="KW-0547">Nucleotide-binding</keyword>
<evidence type="ECO:0000256" key="6">
    <source>
        <dbReference type="ARBA" id="ARBA00022741"/>
    </source>
</evidence>
<dbReference type="FunFam" id="3.40.50.10180:FF:000001">
    <property type="entry name" value="Glycerate kinase"/>
    <property type="match status" value="1"/>
</dbReference>
<dbReference type="GO" id="GO:0005737">
    <property type="term" value="C:cytoplasm"/>
    <property type="evidence" value="ECO:0007669"/>
    <property type="project" value="TreeGrafter"/>
</dbReference>
<evidence type="ECO:0000256" key="7">
    <source>
        <dbReference type="ARBA" id="ARBA00022777"/>
    </source>
</evidence>
<dbReference type="SUPFAM" id="SSF82544">
    <property type="entry name" value="GckA/TtuD-like"/>
    <property type="match status" value="1"/>
</dbReference>
<keyword evidence="12" id="KW-1185">Reference proteome</keyword>
<comment type="caution">
    <text evidence="11">The sequence shown here is derived from an EMBL/GenBank/DDBJ whole genome shotgun (WGS) entry which is preliminary data.</text>
</comment>
<keyword evidence="5" id="KW-0808">Transferase</keyword>
<keyword evidence="8" id="KW-0067">ATP-binding</keyword>
<dbReference type="InterPro" id="IPR038614">
    <property type="entry name" value="GK_N_sf"/>
</dbReference>
<evidence type="ECO:0000259" key="10">
    <source>
        <dbReference type="Pfam" id="PF13660"/>
    </source>
</evidence>
<dbReference type="InterPro" id="IPR025286">
    <property type="entry name" value="MOFRL_assoc_dom"/>
</dbReference>
<evidence type="ECO:0000256" key="4">
    <source>
        <dbReference type="ARBA" id="ARBA00020720"/>
    </source>
</evidence>
<comment type="catalytic activity">
    <reaction evidence="1">
        <text>(R)-glycerate + ATP = (2R)-3-phosphoglycerate + ADP + H(+)</text>
        <dbReference type="Rhea" id="RHEA:23516"/>
        <dbReference type="ChEBI" id="CHEBI:15378"/>
        <dbReference type="ChEBI" id="CHEBI:16659"/>
        <dbReference type="ChEBI" id="CHEBI:30616"/>
        <dbReference type="ChEBI" id="CHEBI:58272"/>
        <dbReference type="ChEBI" id="CHEBI:456216"/>
        <dbReference type="EC" id="2.7.1.31"/>
    </reaction>
</comment>
<dbReference type="InterPro" id="IPR007835">
    <property type="entry name" value="MOFRL"/>
</dbReference>
<name>A0A851ZDF0_9AVES</name>
<feature type="non-terminal residue" evidence="11">
    <location>
        <position position="1"/>
    </location>
</feature>
<evidence type="ECO:0000256" key="3">
    <source>
        <dbReference type="ARBA" id="ARBA00012101"/>
    </source>
</evidence>
<reference evidence="11" key="1">
    <citation type="submission" date="2019-09" db="EMBL/GenBank/DDBJ databases">
        <title>Bird 10,000 Genomes (B10K) Project - Family phase.</title>
        <authorList>
            <person name="Zhang G."/>
        </authorList>
    </citation>
    <scope>NUCLEOTIDE SEQUENCE</scope>
    <source>
        <strain evidence="11">B10K-DU-024-03</strain>
        <tissue evidence="11">Muscle</tissue>
    </source>
</reference>
<proteinExistence type="inferred from homology"/>
<feature type="domain" description="MOFRL" evidence="9">
    <location>
        <begin position="376"/>
        <end position="495"/>
    </location>
</feature>
<organism evidence="11 12">
    <name type="scientific">Halcyon senegalensis</name>
    <dbReference type="NCBI Taxonomy" id="342381"/>
    <lineage>
        <taxon>Eukaryota</taxon>
        <taxon>Metazoa</taxon>
        <taxon>Chordata</taxon>
        <taxon>Craniata</taxon>
        <taxon>Vertebrata</taxon>
        <taxon>Euteleostomi</taxon>
        <taxon>Archelosauria</taxon>
        <taxon>Archosauria</taxon>
        <taxon>Dinosauria</taxon>
        <taxon>Saurischia</taxon>
        <taxon>Theropoda</taxon>
        <taxon>Coelurosauria</taxon>
        <taxon>Aves</taxon>
        <taxon>Neognathae</taxon>
        <taxon>Neoaves</taxon>
        <taxon>Telluraves</taxon>
        <taxon>Coraciimorphae</taxon>
        <taxon>Coraciiformes</taxon>
        <taxon>Alcedinidae</taxon>
        <taxon>Halcyon</taxon>
    </lineage>
</organism>
<feature type="non-terminal residue" evidence="11">
    <location>
        <position position="504"/>
    </location>
</feature>
<dbReference type="InterPro" id="IPR037035">
    <property type="entry name" value="GK-like_C_sf"/>
</dbReference>
<accession>A0A851ZDF0</accession>
<evidence type="ECO:0000313" key="11">
    <source>
        <dbReference type="EMBL" id="NXD82390.1"/>
    </source>
</evidence>
<protein>
    <recommendedName>
        <fullName evidence="4">Glycerate kinase</fullName>
        <ecNumber evidence="3">2.7.1.31</ecNumber>
    </recommendedName>
</protein>
<feature type="domain" description="MOFRL-associated" evidence="10">
    <location>
        <begin position="8"/>
        <end position="259"/>
    </location>
</feature>